<dbReference type="AlphaFoldDB" id="A0A8K0SGA9"/>
<evidence type="ECO:0000313" key="3">
    <source>
        <dbReference type="Proteomes" id="UP000813444"/>
    </source>
</evidence>
<keyword evidence="3" id="KW-1185">Reference proteome</keyword>
<reference evidence="2" key="1">
    <citation type="journal article" date="2021" name="Nat. Commun.">
        <title>Genetic determinants of endophytism in the Arabidopsis root mycobiome.</title>
        <authorList>
            <person name="Mesny F."/>
            <person name="Miyauchi S."/>
            <person name="Thiergart T."/>
            <person name="Pickel B."/>
            <person name="Atanasova L."/>
            <person name="Karlsson M."/>
            <person name="Huettel B."/>
            <person name="Barry K.W."/>
            <person name="Haridas S."/>
            <person name="Chen C."/>
            <person name="Bauer D."/>
            <person name="Andreopoulos W."/>
            <person name="Pangilinan J."/>
            <person name="LaButti K."/>
            <person name="Riley R."/>
            <person name="Lipzen A."/>
            <person name="Clum A."/>
            <person name="Drula E."/>
            <person name="Henrissat B."/>
            <person name="Kohler A."/>
            <person name="Grigoriev I.V."/>
            <person name="Martin F.M."/>
            <person name="Hacquard S."/>
        </authorList>
    </citation>
    <scope>NUCLEOTIDE SEQUENCE</scope>
    <source>
        <strain evidence="2">MPI-CAGE-CH-0235</strain>
    </source>
</reference>
<protein>
    <submittedName>
        <fullName evidence="2">Uncharacterized protein</fullName>
    </submittedName>
</protein>
<organism evidence="2 3">
    <name type="scientific">Stachybotrys elegans</name>
    <dbReference type="NCBI Taxonomy" id="80388"/>
    <lineage>
        <taxon>Eukaryota</taxon>
        <taxon>Fungi</taxon>
        <taxon>Dikarya</taxon>
        <taxon>Ascomycota</taxon>
        <taxon>Pezizomycotina</taxon>
        <taxon>Sordariomycetes</taxon>
        <taxon>Hypocreomycetidae</taxon>
        <taxon>Hypocreales</taxon>
        <taxon>Stachybotryaceae</taxon>
        <taxon>Stachybotrys</taxon>
    </lineage>
</organism>
<dbReference type="Proteomes" id="UP000813444">
    <property type="component" value="Unassembled WGS sequence"/>
</dbReference>
<gene>
    <name evidence="2" type="ORF">B0I35DRAFT_447344</name>
</gene>
<sequence>MDIPDTTPIRPPTPRPRKPLSEAKDDVLGGITTLTRALRFYQQAAQYEYDPPAYMANIARTATATKDEVSEIRKLLADLHLRISTDFQSTTGDKTSETIEKLLHLQGTITPAIQDVVKNEMADIRTQLTELSLQIHMVRNEWSDLKRDILAPTPTMVETVHRAAKQSRVTPKSMAKLGEHVSEFLLQLLGQDTQGSRMEKRARLKSVLELQDWDECIRVPAPVLPSDDAMTCQEDKPIEE</sequence>
<comment type="caution">
    <text evidence="2">The sequence shown here is derived from an EMBL/GenBank/DDBJ whole genome shotgun (WGS) entry which is preliminary data.</text>
</comment>
<proteinExistence type="predicted"/>
<evidence type="ECO:0000313" key="2">
    <source>
        <dbReference type="EMBL" id="KAH7303020.1"/>
    </source>
</evidence>
<name>A0A8K0SGA9_9HYPO</name>
<accession>A0A8K0SGA9</accession>
<feature type="region of interest" description="Disordered" evidence="1">
    <location>
        <begin position="1"/>
        <end position="23"/>
    </location>
</feature>
<dbReference type="EMBL" id="JAGPNK010000042">
    <property type="protein sequence ID" value="KAH7303020.1"/>
    <property type="molecule type" value="Genomic_DNA"/>
</dbReference>
<evidence type="ECO:0000256" key="1">
    <source>
        <dbReference type="SAM" id="MobiDB-lite"/>
    </source>
</evidence>